<gene>
    <name evidence="1" type="ORF">GEU84_019160</name>
</gene>
<name>A0A8X8H505_9RHOB</name>
<reference evidence="1" key="1">
    <citation type="submission" date="2020-05" db="EMBL/GenBank/DDBJ databases">
        <title>Fertoebacter nigrum gen. nov., sp. nov., a new member of the family Rhodobacteraceae.</title>
        <authorList>
            <person name="Szuroczki S."/>
            <person name="Abbaszade G."/>
            <person name="Buni D."/>
            <person name="Schumann P."/>
            <person name="Toth E."/>
        </authorList>
    </citation>
    <scope>NUCLEOTIDE SEQUENCE</scope>
    <source>
        <strain evidence="1">RG-N-1a</strain>
    </source>
</reference>
<dbReference type="EMBL" id="WHUT02000016">
    <property type="protein sequence ID" value="NUB46517.1"/>
    <property type="molecule type" value="Genomic_DNA"/>
</dbReference>
<evidence type="ECO:0008006" key="3">
    <source>
        <dbReference type="Google" id="ProtNLM"/>
    </source>
</evidence>
<organism evidence="1 2">
    <name type="scientific">Fertoeibacter niger</name>
    <dbReference type="NCBI Taxonomy" id="2656921"/>
    <lineage>
        <taxon>Bacteria</taxon>
        <taxon>Pseudomonadati</taxon>
        <taxon>Pseudomonadota</taxon>
        <taxon>Alphaproteobacteria</taxon>
        <taxon>Rhodobacterales</taxon>
        <taxon>Paracoccaceae</taxon>
        <taxon>Fertoeibacter</taxon>
    </lineage>
</organism>
<dbReference type="Proteomes" id="UP000484076">
    <property type="component" value="Unassembled WGS sequence"/>
</dbReference>
<proteinExistence type="predicted"/>
<dbReference type="InterPro" id="IPR027417">
    <property type="entry name" value="P-loop_NTPase"/>
</dbReference>
<dbReference type="RefSeq" id="WP_152828510.1">
    <property type="nucleotide sequence ID" value="NZ_WHUT02000016.1"/>
</dbReference>
<protein>
    <recommendedName>
        <fullName evidence="3">Sulfotransferase domain-containing protein</fullName>
    </recommendedName>
</protein>
<evidence type="ECO:0000313" key="1">
    <source>
        <dbReference type="EMBL" id="NUB46517.1"/>
    </source>
</evidence>
<dbReference type="SUPFAM" id="SSF52540">
    <property type="entry name" value="P-loop containing nucleoside triphosphate hydrolases"/>
    <property type="match status" value="1"/>
</dbReference>
<evidence type="ECO:0000313" key="2">
    <source>
        <dbReference type="Proteomes" id="UP000484076"/>
    </source>
</evidence>
<sequence length="326" mass="35956">MKKLYLHIGLQKTGTSTIQMYFMAPQGPLKAAKIDYLREAFAPRHAHHNAALEMSRNRRYDPALPGMDALLAAAHASRRDKLFVSSEDFSLLGRNDIKVLGQRLEPFSVQLILCLRNQLEWSESLFAQACKRGYTGSFTTFSDRLQADGKLDFLTLIQNWIAVFGQDNLSVMIYENHADISDALADLLGVTVDAPPARKNQSLNERFVTASQIMAEQCQNGQLRRGDAVIPAELQALVAKKLLALGAQHAPFAGSPVFLDADAAQAYLDRSRAVNTGISQIVPLPEAYFTLSPRRRAPKAPTAEDMEWLMDGLFGDPDIQAKLAGA</sequence>
<accession>A0A8X8H505</accession>
<dbReference type="Gene3D" id="3.40.50.300">
    <property type="entry name" value="P-loop containing nucleotide triphosphate hydrolases"/>
    <property type="match status" value="1"/>
</dbReference>
<keyword evidence="2" id="KW-1185">Reference proteome</keyword>
<dbReference type="AlphaFoldDB" id="A0A8X8H505"/>
<comment type="caution">
    <text evidence="1">The sequence shown here is derived from an EMBL/GenBank/DDBJ whole genome shotgun (WGS) entry which is preliminary data.</text>
</comment>